<keyword evidence="7" id="KW-0676">Redox-active center</keyword>
<dbReference type="Pfam" id="PF02683">
    <property type="entry name" value="DsbD_TM"/>
    <property type="match status" value="1"/>
</dbReference>
<dbReference type="AlphaFoldDB" id="A0A290XCM9"/>
<evidence type="ECO:0000256" key="1">
    <source>
        <dbReference type="ARBA" id="ARBA00004651"/>
    </source>
</evidence>
<feature type="domain" description="Thioredoxin" evidence="10">
    <location>
        <begin position="674"/>
        <end position="806"/>
    </location>
</feature>
<dbReference type="PANTHER" id="PTHR32234">
    <property type="entry name" value="THIOL:DISULFIDE INTERCHANGE PROTEIN DSBD"/>
    <property type="match status" value="1"/>
</dbReference>
<dbReference type="InterPro" id="IPR017937">
    <property type="entry name" value="Thioredoxin_CS"/>
</dbReference>
<sequence length="806" mass="83657">MRPTDIHSLASRARRHPSPSWTTSRLLTAWLLACALLIGARTAQAQGIGFDDVLPVDEALAVSAEAVGRDRIEIRWAIADGYYLYRHRMGARVEAGFAATPLQLPDGRRHTDEFFGEVETYRSRVTGVLEGTAAAGIETVQVEVKYQGCADAGICYPPQTRTLRVALPAAPTGAAARQAGDAGFAAFGQALGGTSAGRTPTLAGANDALPPERAFAFEAIPGDADTVLLRFTPAKGYYLYRDRNRFEVRGAEGIRAGTPRWPKGQSHHDAHFGGVTVYFNQIDVPLPLLRTRADAAEIDVVATFQGCQDEGICYPPMTRTVRVALPAGRAQTAADVAGTAPASGADTAAPQDPAGTPGASARAEDPVPDAVDPPGPAADADPGTPGAAPDNDARTRPPGATSLGLFAALGLALLGGVLLNLMPCVLPILSLKVLGLAQSGGSRAAARAHALWYTAGVLVAFAAVGLLVIALRAAGQAMGWGFQLQQPWFVAALAYLMFAVGLSLSGVFSLGGRVGNLGQALAGRTGPAGDFFTGMLACVVASPCIAPFMGSALAYAFTASTPMALAVFLMLGLGLALPFLLIGLVPALADRLPKPGAWMETFKQALAFPMYLTALWLAWVLGKQRGVDAMALLVAGLTFLALALWWFERRRWTGHALHRGLALALALVALLPVVAVGRLTPPAATASADATHVAYSAERLAALRAAGTPVFVNMTADWCVTCKANERRVLSGAAFADALADAGATYMVGDWTNVDPEIGAFLEAHGAVGVPLYVVYPAGGGEGEVLPALLSDAVVVEALGRAGVAP</sequence>
<dbReference type="KEGG" id="lum:CNR27_04895"/>
<feature type="transmembrane region" description="Helical" evidence="9">
    <location>
        <begin position="659"/>
        <end position="679"/>
    </location>
</feature>
<dbReference type="Pfam" id="PF11412">
    <property type="entry name" value="DsbD_N"/>
    <property type="match status" value="2"/>
</dbReference>
<feature type="region of interest" description="Disordered" evidence="8">
    <location>
        <begin position="335"/>
        <end position="396"/>
    </location>
</feature>
<keyword evidence="5 9" id="KW-1133">Transmembrane helix</keyword>
<evidence type="ECO:0000256" key="2">
    <source>
        <dbReference type="ARBA" id="ARBA00022475"/>
    </source>
</evidence>
<keyword evidence="6 9" id="KW-0472">Membrane</keyword>
<dbReference type="InterPro" id="IPR003834">
    <property type="entry name" value="Cyt_c_assmbl_TM_dom"/>
</dbReference>
<dbReference type="SUPFAM" id="SSF52833">
    <property type="entry name" value="Thioredoxin-like"/>
    <property type="match status" value="1"/>
</dbReference>
<reference evidence="12" key="1">
    <citation type="submission" date="2017-09" db="EMBL/GenBank/DDBJ databases">
        <title>Luteimonas liuhanmingii sp.nov., isolated from the intestinal contents of Tibetan Plateau Pika in Yushu, Qinghai Province, China.</title>
        <authorList>
            <person name="Gui Z."/>
        </authorList>
    </citation>
    <scope>NUCLEOTIDE SEQUENCE [LARGE SCALE GENOMIC DNA]</scope>
    <source>
        <strain evidence="12">100111</strain>
    </source>
</reference>
<dbReference type="Gene3D" id="3.40.30.10">
    <property type="entry name" value="Glutaredoxin"/>
    <property type="match status" value="1"/>
</dbReference>
<dbReference type="RefSeq" id="WP_096297196.1">
    <property type="nucleotide sequence ID" value="NZ_CP023406.1"/>
</dbReference>
<evidence type="ECO:0000313" key="12">
    <source>
        <dbReference type="Proteomes" id="UP000218968"/>
    </source>
</evidence>
<organism evidence="11 12">
    <name type="scientific">Luteimonas chenhongjianii</name>
    <dbReference type="NCBI Taxonomy" id="2006110"/>
    <lineage>
        <taxon>Bacteria</taxon>
        <taxon>Pseudomonadati</taxon>
        <taxon>Pseudomonadota</taxon>
        <taxon>Gammaproteobacteria</taxon>
        <taxon>Lysobacterales</taxon>
        <taxon>Lysobacteraceae</taxon>
        <taxon>Luteimonas</taxon>
    </lineage>
</organism>
<accession>A0A290XCM9</accession>
<feature type="compositionally biased region" description="Low complexity" evidence="8">
    <location>
        <begin position="377"/>
        <end position="390"/>
    </location>
</feature>
<dbReference type="PANTHER" id="PTHR32234:SF3">
    <property type="entry name" value="SUPPRESSION OF COPPER SENSITIVITY PROTEIN"/>
    <property type="match status" value="1"/>
</dbReference>
<feature type="transmembrane region" description="Helical" evidence="9">
    <location>
        <begin position="563"/>
        <end position="589"/>
    </location>
</feature>
<evidence type="ECO:0000259" key="10">
    <source>
        <dbReference type="PROSITE" id="PS51352"/>
    </source>
</evidence>
<evidence type="ECO:0000256" key="6">
    <source>
        <dbReference type="ARBA" id="ARBA00023136"/>
    </source>
</evidence>
<feature type="transmembrane region" description="Helical" evidence="9">
    <location>
        <begin position="487"/>
        <end position="510"/>
    </location>
</feature>
<gene>
    <name evidence="11" type="ORF">CNR27_04895</name>
</gene>
<dbReference type="GO" id="GO:0045454">
    <property type="term" value="P:cell redox homeostasis"/>
    <property type="evidence" value="ECO:0007669"/>
    <property type="project" value="TreeGrafter"/>
</dbReference>
<comment type="subcellular location">
    <subcellularLocation>
        <location evidence="1">Cell membrane</location>
        <topology evidence="1">Multi-pass membrane protein</topology>
    </subcellularLocation>
</comment>
<dbReference type="Gene3D" id="2.60.40.1250">
    <property type="entry name" value="Thiol:disulfide interchange protein DsbD, N-terminal domain"/>
    <property type="match status" value="2"/>
</dbReference>
<dbReference type="GO" id="GO:0015035">
    <property type="term" value="F:protein-disulfide reductase activity"/>
    <property type="evidence" value="ECO:0007669"/>
    <property type="project" value="TreeGrafter"/>
</dbReference>
<protein>
    <submittedName>
        <fullName evidence="11">Cytochrome C biogenesis protein</fullName>
    </submittedName>
</protein>
<name>A0A290XCM9_9GAMM</name>
<feature type="transmembrane region" description="Helical" evidence="9">
    <location>
        <begin position="627"/>
        <end position="647"/>
    </location>
</feature>
<evidence type="ECO:0000313" key="11">
    <source>
        <dbReference type="EMBL" id="ATD66870.1"/>
    </source>
</evidence>
<dbReference type="InterPro" id="IPR036929">
    <property type="entry name" value="DsbDN_sf"/>
</dbReference>
<evidence type="ECO:0000256" key="4">
    <source>
        <dbReference type="ARBA" id="ARBA00022748"/>
    </source>
</evidence>
<dbReference type="InterPro" id="IPR036249">
    <property type="entry name" value="Thioredoxin-like_sf"/>
</dbReference>
<keyword evidence="4" id="KW-0201">Cytochrome c-type biogenesis</keyword>
<dbReference type="Proteomes" id="UP000218968">
    <property type="component" value="Chromosome"/>
</dbReference>
<dbReference type="EMBL" id="CP023406">
    <property type="protein sequence ID" value="ATD66870.1"/>
    <property type="molecule type" value="Genomic_DNA"/>
</dbReference>
<dbReference type="Pfam" id="PF13899">
    <property type="entry name" value="Thioredoxin_7"/>
    <property type="match status" value="1"/>
</dbReference>
<dbReference type="GO" id="GO:0005886">
    <property type="term" value="C:plasma membrane"/>
    <property type="evidence" value="ECO:0007669"/>
    <property type="project" value="UniProtKB-SubCell"/>
</dbReference>
<dbReference type="OrthoDB" id="9811036at2"/>
<dbReference type="SUPFAM" id="SSF74863">
    <property type="entry name" value="Thiol:disulfide interchange protein DsbD, N-terminal domain (DsbD-alpha)"/>
    <property type="match status" value="2"/>
</dbReference>
<feature type="transmembrane region" description="Helical" evidence="9">
    <location>
        <begin position="450"/>
        <end position="475"/>
    </location>
</feature>
<evidence type="ECO:0000256" key="5">
    <source>
        <dbReference type="ARBA" id="ARBA00022989"/>
    </source>
</evidence>
<dbReference type="GO" id="GO:0017004">
    <property type="term" value="P:cytochrome complex assembly"/>
    <property type="evidence" value="ECO:0007669"/>
    <property type="project" value="UniProtKB-KW"/>
</dbReference>
<feature type="transmembrane region" description="Helical" evidence="9">
    <location>
        <begin position="601"/>
        <end position="621"/>
    </location>
</feature>
<dbReference type="PROSITE" id="PS51352">
    <property type="entry name" value="THIOREDOXIN_2"/>
    <property type="match status" value="1"/>
</dbReference>
<keyword evidence="12" id="KW-1185">Reference proteome</keyword>
<evidence type="ECO:0000256" key="7">
    <source>
        <dbReference type="ARBA" id="ARBA00023284"/>
    </source>
</evidence>
<dbReference type="InterPro" id="IPR028250">
    <property type="entry name" value="DsbDN"/>
</dbReference>
<keyword evidence="3 9" id="KW-0812">Transmembrane</keyword>
<evidence type="ECO:0000256" key="3">
    <source>
        <dbReference type="ARBA" id="ARBA00022692"/>
    </source>
</evidence>
<proteinExistence type="predicted"/>
<dbReference type="PROSITE" id="PS00194">
    <property type="entry name" value="THIOREDOXIN_1"/>
    <property type="match status" value="1"/>
</dbReference>
<keyword evidence="2" id="KW-1003">Cell membrane</keyword>
<evidence type="ECO:0000256" key="8">
    <source>
        <dbReference type="SAM" id="MobiDB-lite"/>
    </source>
</evidence>
<feature type="transmembrane region" description="Helical" evidence="9">
    <location>
        <begin position="531"/>
        <end position="557"/>
    </location>
</feature>
<feature type="transmembrane region" description="Helical" evidence="9">
    <location>
        <begin position="403"/>
        <end position="429"/>
    </location>
</feature>
<dbReference type="InterPro" id="IPR013766">
    <property type="entry name" value="Thioredoxin_domain"/>
</dbReference>
<evidence type="ECO:0000256" key="9">
    <source>
        <dbReference type="SAM" id="Phobius"/>
    </source>
</evidence>